<dbReference type="SMART" id="SM00248">
    <property type="entry name" value="ANK"/>
    <property type="match status" value="3"/>
</dbReference>
<dbReference type="Proteomes" id="UP000601435">
    <property type="component" value="Unassembled WGS sequence"/>
</dbReference>
<evidence type="ECO:0000256" key="1">
    <source>
        <dbReference type="ARBA" id="ARBA00022737"/>
    </source>
</evidence>
<keyword evidence="2" id="KW-0040">ANK repeat</keyword>
<dbReference type="Pfam" id="PF12796">
    <property type="entry name" value="Ank_2"/>
    <property type="match status" value="1"/>
</dbReference>
<dbReference type="EMBL" id="CAJNJA010025646">
    <property type="protein sequence ID" value="CAE7546534.1"/>
    <property type="molecule type" value="Genomic_DNA"/>
</dbReference>
<evidence type="ECO:0000313" key="5">
    <source>
        <dbReference type="Proteomes" id="UP000601435"/>
    </source>
</evidence>
<dbReference type="InterPro" id="IPR036770">
    <property type="entry name" value="Ankyrin_rpt-contain_sf"/>
</dbReference>
<evidence type="ECO:0000256" key="2">
    <source>
        <dbReference type="ARBA" id="ARBA00023043"/>
    </source>
</evidence>
<proteinExistence type="predicted"/>
<dbReference type="AlphaFoldDB" id="A0A812TQD3"/>
<dbReference type="GO" id="GO:0085020">
    <property type="term" value="P:protein K6-linked ubiquitination"/>
    <property type="evidence" value="ECO:0007669"/>
    <property type="project" value="TreeGrafter"/>
</dbReference>
<feature type="domain" description="Ubiquitin-like" evidence="3">
    <location>
        <begin position="6"/>
        <end position="46"/>
    </location>
</feature>
<dbReference type="SUPFAM" id="SSF48403">
    <property type="entry name" value="Ankyrin repeat"/>
    <property type="match status" value="1"/>
</dbReference>
<sequence length="247" mass="27900">MQDLSEPVVKSLKQYLASICGASRFRQRLLRHGSILEDGERLEEHDSAEAVELQHVVLPFCRTSLEDVWELMNAIHRRDVFRVEQILQRPQDPNQNEPERSDHDTENILEDEDLECHYEEHAFELPTFLGAACRTGDSDIVRLLIEARSNVDRSFGNEDAPQTPLGIACTLGHTEIVCLLLEASAFTALRIDGQSLLVVAAEHGHCQVARLLVKAGVLPRELLERMALVRHCPFLEQLLPSPSYPKP</sequence>
<keyword evidence="1" id="KW-0677">Repeat</keyword>
<reference evidence="4" key="1">
    <citation type="submission" date="2021-02" db="EMBL/GenBank/DDBJ databases">
        <authorList>
            <person name="Dougan E. K."/>
            <person name="Rhodes N."/>
            <person name="Thang M."/>
            <person name="Chan C."/>
        </authorList>
    </citation>
    <scope>NUCLEOTIDE SEQUENCE</scope>
</reference>
<dbReference type="PANTHER" id="PTHR24171:SF8">
    <property type="entry name" value="BRCA1-ASSOCIATED RING DOMAIN PROTEIN 1"/>
    <property type="match status" value="1"/>
</dbReference>
<dbReference type="PROSITE" id="PS50053">
    <property type="entry name" value="UBIQUITIN_2"/>
    <property type="match status" value="1"/>
</dbReference>
<dbReference type="Gene3D" id="1.25.40.20">
    <property type="entry name" value="Ankyrin repeat-containing domain"/>
    <property type="match status" value="1"/>
</dbReference>
<name>A0A812TQD3_9DINO</name>
<organism evidence="4 5">
    <name type="scientific">Symbiodinium necroappetens</name>
    <dbReference type="NCBI Taxonomy" id="1628268"/>
    <lineage>
        <taxon>Eukaryota</taxon>
        <taxon>Sar</taxon>
        <taxon>Alveolata</taxon>
        <taxon>Dinophyceae</taxon>
        <taxon>Suessiales</taxon>
        <taxon>Symbiodiniaceae</taxon>
        <taxon>Symbiodinium</taxon>
    </lineage>
</organism>
<keyword evidence="5" id="KW-1185">Reference proteome</keyword>
<comment type="caution">
    <text evidence="4">The sequence shown here is derived from an EMBL/GenBank/DDBJ whole genome shotgun (WGS) entry which is preliminary data.</text>
</comment>
<dbReference type="InterPro" id="IPR000626">
    <property type="entry name" value="Ubiquitin-like_dom"/>
</dbReference>
<protein>
    <submittedName>
        <fullName evidence="4">RIPK4 protein</fullName>
    </submittedName>
</protein>
<evidence type="ECO:0000313" key="4">
    <source>
        <dbReference type="EMBL" id="CAE7546534.1"/>
    </source>
</evidence>
<gene>
    <name evidence="4" type="primary">RIPK4</name>
    <name evidence="4" type="ORF">SNEC2469_LOCUS15743</name>
</gene>
<evidence type="ECO:0000259" key="3">
    <source>
        <dbReference type="PROSITE" id="PS50053"/>
    </source>
</evidence>
<dbReference type="PANTHER" id="PTHR24171">
    <property type="entry name" value="ANKYRIN REPEAT DOMAIN-CONTAINING PROTEIN 39-RELATED"/>
    <property type="match status" value="1"/>
</dbReference>
<dbReference type="InterPro" id="IPR002110">
    <property type="entry name" value="Ankyrin_rpt"/>
</dbReference>
<accession>A0A812TQD3</accession>
<dbReference type="GO" id="GO:0004842">
    <property type="term" value="F:ubiquitin-protein transferase activity"/>
    <property type="evidence" value="ECO:0007669"/>
    <property type="project" value="TreeGrafter"/>
</dbReference>
<dbReference type="OrthoDB" id="429316at2759"/>